<feature type="transmembrane region" description="Helical" evidence="1">
    <location>
        <begin position="371"/>
        <end position="396"/>
    </location>
</feature>
<organism evidence="3 4">
    <name type="scientific">Rapidithrix thailandica</name>
    <dbReference type="NCBI Taxonomy" id="413964"/>
    <lineage>
        <taxon>Bacteria</taxon>
        <taxon>Pseudomonadati</taxon>
        <taxon>Bacteroidota</taxon>
        <taxon>Cytophagia</taxon>
        <taxon>Cytophagales</taxon>
        <taxon>Flammeovirgaceae</taxon>
        <taxon>Rapidithrix</taxon>
    </lineage>
</organism>
<dbReference type="RefSeq" id="WP_346819286.1">
    <property type="nucleotide sequence ID" value="NZ_JBDKWZ010000001.1"/>
</dbReference>
<keyword evidence="1" id="KW-1133">Transmembrane helix</keyword>
<feature type="transmembrane region" description="Helical" evidence="1">
    <location>
        <begin position="310"/>
        <end position="331"/>
    </location>
</feature>
<dbReference type="EMBL" id="JBDKWZ010000001">
    <property type="protein sequence ID" value="MEN7546500.1"/>
    <property type="molecule type" value="Genomic_DNA"/>
</dbReference>
<evidence type="ECO:0000313" key="3">
    <source>
        <dbReference type="EMBL" id="MEN7546500.1"/>
    </source>
</evidence>
<protein>
    <submittedName>
        <fullName evidence="3">CHASE2 domain-containing protein</fullName>
    </submittedName>
</protein>
<dbReference type="Proteomes" id="UP001403385">
    <property type="component" value="Unassembled WGS sequence"/>
</dbReference>
<gene>
    <name evidence="3" type="ORF">AAG747_01185</name>
</gene>
<feature type="domain" description="CHASE2" evidence="2">
    <location>
        <begin position="40"/>
        <end position="326"/>
    </location>
</feature>
<comment type="caution">
    <text evidence="3">The sequence shown here is derived from an EMBL/GenBank/DDBJ whole genome shotgun (WGS) entry which is preliminary data.</text>
</comment>
<name>A0AAW9S429_9BACT</name>
<keyword evidence="1" id="KW-0472">Membrane</keyword>
<evidence type="ECO:0000256" key="1">
    <source>
        <dbReference type="SAM" id="Phobius"/>
    </source>
</evidence>
<accession>A0AAW9S429</accession>
<sequence>MKKFFNYHIFIGTAFVFAFMGLMGFIGIQFDFLNVFSKIFEDFKLTDVYYSQVRKAEDVPFEENIVLVNIGDGSLGRRGIADQINILNQFEPAVIGLDAELYALKEEDPVGDFMLGEAIKNTEKFVMASRVANGHEKTKTWDTLYMPPPQFAEHAYTGFANIGNITTAHFPTWREFPPKEKVKKNHTELSLAVKIAQLYDSTATQKFLKRNNEKEEIYFKGNLDKYYKLDVEDVFQQNFDPALIKGKIVLMGYLGSGYTNYHFDEDRFYTPLNNNLLGRGEPDMYGVVVHANIISMILEGNYITPMSKPLSYLFALIVCILNVALFSYLMLSEKWGPWYNAISKFIQLFEALFFYTLNIFLFAWFKYQADITLALVVFALAGDLTEMYNDILLPTFNKLKKSLRKKEIVLENS</sequence>
<dbReference type="InterPro" id="IPR007890">
    <property type="entry name" value="CHASE2"/>
</dbReference>
<dbReference type="SMART" id="SM01080">
    <property type="entry name" value="CHASE2"/>
    <property type="match status" value="1"/>
</dbReference>
<dbReference type="Pfam" id="PF05226">
    <property type="entry name" value="CHASE2"/>
    <property type="match status" value="1"/>
</dbReference>
<keyword evidence="4" id="KW-1185">Reference proteome</keyword>
<feature type="transmembrane region" description="Helical" evidence="1">
    <location>
        <begin position="343"/>
        <end position="365"/>
    </location>
</feature>
<proteinExistence type="predicted"/>
<evidence type="ECO:0000259" key="2">
    <source>
        <dbReference type="SMART" id="SM01080"/>
    </source>
</evidence>
<feature type="transmembrane region" description="Helical" evidence="1">
    <location>
        <begin position="7"/>
        <end position="28"/>
    </location>
</feature>
<evidence type="ECO:0000313" key="4">
    <source>
        <dbReference type="Proteomes" id="UP001403385"/>
    </source>
</evidence>
<reference evidence="3 4" key="1">
    <citation type="submission" date="2024-04" db="EMBL/GenBank/DDBJ databases">
        <title>Novel genus in family Flammeovirgaceae.</title>
        <authorList>
            <person name="Nguyen T.H."/>
            <person name="Vuong T.Q."/>
            <person name="Le H."/>
            <person name="Kim S.-G."/>
        </authorList>
    </citation>
    <scope>NUCLEOTIDE SEQUENCE [LARGE SCALE GENOMIC DNA]</scope>
    <source>
        <strain evidence="3 4">JCM 23209</strain>
    </source>
</reference>
<dbReference type="AlphaFoldDB" id="A0AAW9S429"/>
<keyword evidence="1" id="KW-0812">Transmembrane</keyword>